<feature type="domain" description="FHA" evidence="15">
    <location>
        <begin position="51"/>
        <end position="102"/>
    </location>
</feature>
<dbReference type="InterPro" id="IPR000253">
    <property type="entry name" value="FHA_dom"/>
</dbReference>
<evidence type="ECO:0000313" key="17">
    <source>
        <dbReference type="Proteomes" id="UP000515204"/>
    </source>
</evidence>
<feature type="compositionally biased region" description="Polar residues" evidence="14">
    <location>
        <begin position="498"/>
        <end position="508"/>
    </location>
</feature>
<dbReference type="GeneID" id="106745943"/>
<organism evidence="17 18">
    <name type="scientific">Dinoponera quadriceps</name>
    <name type="common">South American ant</name>
    <dbReference type="NCBI Taxonomy" id="609295"/>
    <lineage>
        <taxon>Eukaryota</taxon>
        <taxon>Metazoa</taxon>
        <taxon>Ecdysozoa</taxon>
        <taxon>Arthropoda</taxon>
        <taxon>Hexapoda</taxon>
        <taxon>Insecta</taxon>
        <taxon>Pterygota</taxon>
        <taxon>Neoptera</taxon>
        <taxon>Endopterygota</taxon>
        <taxon>Hymenoptera</taxon>
        <taxon>Apocrita</taxon>
        <taxon>Aculeata</taxon>
        <taxon>Formicoidea</taxon>
        <taxon>Formicidae</taxon>
        <taxon>Ponerinae</taxon>
        <taxon>Ponerini</taxon>
        <taxon>Dinoponera</taxon>
    </lineage>
</organism>
<feature type="compositionally biased region" description="Polar residues" evidence="14">
    <location>
        <begin position="191"/>
        <end position="209"/>
    </location>
</feature>
<protein>
    <recommendedName>
        <fullName evidence="3">Mediator of DNA damage checkpoint protein 1</fullName>
    </recommendedName>
    <alternativeName>
        <fullName evidence="13">PAX transactivation activation domain-interacting protein</fullName>
    </alternativeName>
    <alternativeName>
        <fullName evidence="12">PAX-interacting protein 1</fullName>
    </alternativeName>
</protein>
<dbReference type="Pfam" id="PF16770">
    <property type="entry name" value="RTT107_BRCT_5"/>
    <property type="match status" value="1"/>
</dbReference>
<evidence type="ECO:0000256" key="2">
    <source>
        <dbReference type="ARBA" id="ARBA00004286"/>
    </source>
</evidence>
<name>A0A6P3XGZ3_DINQU</name>
<evidence type="ECO:0000313" key="18">
    <source>
        <dbReference type="RefSeq" id="XP_014477482.1"/>
    </source>
</evidence>
<keyword evidence="17" id="KW-1185">Reference proteome</keyword>
<dbReference type="Pfam" id="PF00498">
    <property type="entry name" value="FHA"/>
    <property type="match status" value="1"/>
</dbReference>
<feature type="compositionally biased region" description="Basic and acidic residues" evidence="14">
    <location>
        <begin position="382"/>
        <end position="416"/>
    </location>
</feature>
<gene>
    <name evidence="18" type="primary">LOC106745943</name>
</gene>
<feature type="compositionally biased region" description="Low complexity" evidence="14">
    <location>
        <begin position="1058"/>
        <end position="1075"/>
    </location>
</feature>
<dbReference type="KEGG" id="dqu:106745943"/>
<feature type="region of interest" description="Disordered" evidence="14">
    <location>
        <begin position="190"/>
        <end position="213"/>
    </location>
</feature>
<feature type="compositionally biased region" description="Low complexity" evidence="14">
    <location>
        <begin position="1133"/>
        <end position="1145"/>
    </location>
</feature>
<evidence type="ECO:0000256" key="6">
    <source>
        <dbReference type="ARBA" id="ARBA00022737"/>
    </source>
</evidence>
<dbReference type="InterPro" id="IPR008984">
    <property type="entry name" value="SMAD_FHA_dom_sf"/>
</dbReference>
<dbReference type="GO" id="GO:0006974">
    <property type="term" value="P:DNA damage response"/>
    <property type="evidence" value="ECO:0007669"/>
    <property type="project" value="UniProtKB-KW"/>
</dbReference>
<dbReference type="InterPro" id="IPR001357">
    <property type="entry name" value="BRCT_dom"/>
</dbReference>
<keyword evidence="7" id="KW-0227">DNA damage</keyword>
<dbReference type="PROSITE" id="PS50006">
    <property type="entry name" value="FHA_DOMAIN"/>
    <property type="match status" value="1"/>
</dbReference>
<feature type="compositionally biased region" description="Low complexity" evidence="14">
    <location>
        <begin position="1571"/>
        <end position="1589"/>
    </location>
</feature>
<feature type="compositionally biased region" description="Polar residues" evidence="14">
    <location>
        <begin position="516"/>
        <end position="533"/>
    </location>
</feature>
<feature type="region of interest" description="Disordered" evidence="14">
    <location>
        <begin position="496"/>
        <end position="651"/>
    </location>
</feature>
<feature type="compositionally biased region" description="Basic and acidic residues" evidence="14">
    <location>
        <begin position="1543"/>
        <end position="1555"/>
    </location>
</feature>
<dbReference type="RefSeq" id="XP_014477482.1">
    <property type="nucleotide sequence ID" value="XM_014621996.1"/>
</dbReference>
<dbReference type="Pfam" id="PF16589">
    <property type="entry name" value="BRCT_2"/>
    <property type="match status" value="1"/>
</dbReference>
<keyword evidence="9" id="KW-0007">Acetylation</keyword>
<dbReference type="SMART" id="SM00292">
    <property type="entry name" value="BRCT"/>
    <property type="match status" value="2"/>
</dbReference>
<dbReference type="Proteomes" id="UP000515204">
    <property type="component" value="Unplaced"/>
</dbReference>
<evidence type="ECO:0000256" key="1">
    <source>
        <dbReference type="ARBA" id="ARBA00004123"/>
    </source>
</evidence>
<feature type="region of interest" description="Disordered" evidence="14">
    <location>
        <begin position="1543"/>
        <end position="1589"/>
    </location>
</feature>
<feature type="compositionally biased region" description="Basic residues" evidence="14">
    <location>
        <begin position="563"/>
        <end position="577"/>
    </location>
</feature>
<proteinExistence type="predicted"/>
<dbReference type="InterPro" id="IPR051579">
    <property type="entry name" value="DDR_Transcriptional_Reg"/>
</dbReference>
<evidence type="ECO:0000256" key="5">
    <source>
        <dbReference type="ARBA" id="ARBA00022499"/>
    </source>
</evidence>
<feature type="compositionally biased region" description="Polar residues" evidence="14">
    <location>
        <begin position="1342"/>
        <end position="1354"/>
    </location>
</feature>
<dbReference type="PANTHER" id="PTHR23196">
    <property type="entry name" value="PAX TRANSCRIPTION ACTIVATION DOMAIN INTERACTING PROTEIN"/>
    <property type="match status" value="1"/>
</dbReference>
<evidence type="ECO:0000256" key="14">
    <source>
        <dbReference type="SAM" id="MobiDB-lite"/>
    </source>
</evidence>
<comment type="subcellular location">
    <subcellularLocation>
        <location evidence="2">Chromosome</location>
    </subcellularLocation>
    <subcellularLocation>
        <location evidence="1">Nucleus</location>
    </subcellularLocation>
</comment>
<dbReference type="OrthoDB" id="342264at2759"/>
<dbReference type="PANTHER" id="PTHR23196:SF1">
    <property type="entry name" value="PAX-INTERACTING PROTEIN 1"/>
    <property type="match status" value="1"/>
</dbReference>
<feature type="region of interest" description="Disordered" evidence="14">
    <location>
        <begin position="916"/>
        <end position="1368"/>
    </location>
</feature>
<feature type="region of interest" description="Disordered" evidence="14">
    <location>
        <begin position="153"/>
        <end position="174"/>
    </location>
</feature>
<evidence type="ECO:0000256" key="13">
    <source>
        <dbReference type="ARBA" id="ARBA00030146"/>
    </source>
</evidence>
<evidence type="ECO:0000256" key="10">
    <source>
        <dbReference type="ARBA" id="ARBA00023242"/>
    </source>
</evidence>
<feature type="compositionally biased region" description="Basic and acidic residues" evidence="14">
    <location>
        <begin position="984"/>
        <end position="1012"/>
    </location>
</feature>
<dbReference type="SUPFAM" id="SSF49879">
    <property type="entry name" value="SMAD/FHA domain"/>
    <property type="match status" value="1"/>
</dbReference>
<evidence type="ECO:0000256" key="4">
    <source>
        <dbReference type="ARBA" id="ARBA00022454"/>
    </source>
</evidence>
<keyword evidence="10" id="KW-0539">Nucleus</keyword>
<dbReference type="Gene3D" id="3.40.50.10190">
    <property type="entry name" value="BRCT domain"/>
    <property type="match status" value="2"/>
</dbReference>
<feature type="region of interest" description="Disordered" evidence="14">
    <location>
        <begin position="378"/>
        <end position="470"/>
    </location>
</feature>
<evidence type="ECO:0000256" key="12">
    <source>
        <dbReference type="ARBA" id="ARBA00023858"/>
    </source>
</evidence>
<evidence type="ECO:0000256" key="9">
    <source>
        <dbReference type="ARBA" id="ARBA00022990"/>
    </source>
</evidence>
<reference evidence="18" key="1">
    <citation type="submission" date="2025-08" db="UniProtKB">
        <authorList>
            <consortium name="RefSeq"/>
        </authorList>
    </citation>
    <scope>IDENTIFICATION</scope>
</reference>
<feature type="domain" description="BRCT" evidence="16">
    <location>
        <begin position="1693"/>
        <end position="1787"/>
    </location>
</feature>
<feature type="compositionally biased region" description="Basic and acidic residues" evidence="14">
    <location>
        <begin position="922"/>
        <end position="947"/>
    </location>
</feature>
<dbReference type="GO" id="GO:0005634">
    <property type="term" value="C:nucleus"/>
    <property type="evidence" value="ECO:0007669"/>
    <property type="project" value="UniProtKB-SubCell"/>
</dbReference>
<feature type="domain" description="BRCT" evidence="16">
    <location>
        <begin position="1594"/>
        <end position="1672"/>
    </location>
</feature>
<feature type="compositionally biased region" description="Acidic residues" evidence="14">
    <location>
        <begin position="585"/>
        <end position="594"/>
    </location>
</feature>
<dbReference type="CTD" id="38257"/>
<feature type="compositionally biased region" description="Basic and acidic residues" evidence="14">
    <location>
        <begin position="961"/>
        <end position="977"/>
    </location>
</feature>
<dbReference type="CDD" id="cd18432">
    <property type="entry name" value="BRCT_PAXIP1_rpt6_like"/>
    <property type="match status" value="1"/>
</dbReference>
<feature type="region of interest" description="Disordered" evidence="14">
    <location>
        <begin position="1434"/>
        <end position="1493"/>
    </location>
</feature>
<evidence type="ECO:0000256" key="11">
    <source>
        <dbReference type="ARBA" id="ARBA00023306"/>
    </source>
</evidence>
<dbReference type="SMART" id="SM00240">
    <property type="entry name" value="FHA"/>
    <property type="match status" value="1"/>
</dbReference>
<feature type="compositionally biased region" description="Low complexity" evidence="14">
    <location>
        <begin position="1435"/>
        <end position="1449"/>
    </location>
</feature>
<dbReference type="PROSITE" id="PS50172">
    <property type="entry name" value="BRCT"/>
    <property type="match status" value="2"/>
</dbReference>
<dbReference type="GO" id="GO:0005694">
    <property type="term" value="C:chromosome"/>
    <property type="evidence" value="ECO:0007669"/>
    <property type="project" value="UniProtKB-SubCell"/>
</dbReference>
<evidence type="ECO:0000256" key="8">
    <source>
        <dbReference type="ARBA" id="ARBA00022843"/>
    </source>
</evidence>
<keyword evidence="11" id="KW-0131">Cell cycle</keyword>
<feature type="compositionally biased region" description="Basic and acidic residues" evidence="14">
    <location>
        <begin position="606"/>
        <end position="616"/>
    </location>
</feature>
<evidence type="ECO:0000256" key="7">
    <source>
        <dbReference type="ARBA" id="ARBA00022763"/>
    </source>
</evidence>
<dbReference type="InterPro" id="IPR036420">
    <property type="entry name" value="BRCT_dom_sf"/>
</dbReference>
<keyword evidence="6" id="KW-0677">Repeat</keyword>
<dbReference type="CDD" id="cd17744">
    <property type="entry name" value="BRCT_MDC1_rpt1"/>
    <property type="match status" value="1"/>
</dbReference>
<feature type="region of interest" description="Disordered" evidence="14">
    <location>
        <begin position="689"/>
        <end position="717"/>
    </location>
</feature>
<evidence type="ECO:0000256" key="3">
    <source>
        <dbReference type="ARBA" id="ARBA00015014"/>
    </source>
</evidence>
<feature type="compositionally biased region" description="Low complexity" evidence="14">
    <location>
        <begin position="153"/>
        <end position="168"/>
    </location>
</feature>
<evidence type="ECO:0000259" key="15">
    <source>
        <dbReference type="PROSITE" id="PS50006"/>
    </source>
</evidence>
<sequence>MDLAATQIYDEEEIECTQRISPTLEGKNSVQIQVGVLSIDSTEYEIKSGTTKIGRQGICDICIDNAMVSNIHAEIEADGGQGSTWICDLQSKNKTKLNNLELRPNRMYELRDGSVIEFGKVRAVYRTYRPMHDVVIPETPVPTLRNVARSIIPNTPDSSINNSSSNDDGSVILGTQTEKGSNVFRRPLLPQQHQSTSIDKKNTSCGVSRSESDDSQIDFRLHVSANDSSGRTGGVSIFDMETQKNEESRKAVASSSIHDMETQNVSTNVSKYSETHATTDKPLKFDLRDKMTGSYAVDISDMETQIYMNANEQRRAENSESDAAAKKSTTNIHDLETQNYIIVIAGNTRDAPAKKCTTSIHDLETRDNLVDAAKISSVTRKAANDKTKSRTADMDRIERDIHDLETQKLDNERTVEDISDMETQIAASRADKKDGNENSDAPVKSNTNSRASSPGLLYLSSPGINEDCPSSPLNQSVHVLESSNLLEYFGEGIDQPEGIQQHNASTPKPCSKTLHKNTGSTDASDNGNDNEINNIHDLPTQRNDSSSRIYSSDDSETNVKKEVVKRKVSKKARKKSQPKQIKDDSETDAEEYLEELARKQSGSSNKMRDGENRNDSDATVDSDDIFDMLTQPSNDHSAKNTNSNLPTNQPSKTIISDAVADDTMAATQKAEDKCGRDDRSHISSADDAAQLLLPRKASPKATVNSKEPLVKNNRNDAKDTAPTHVVHVNIDTFDAIESDNRCRSSPNLDCEDLNYETAPTQVIGEVAAERNPTSRTSESGVKAAESAKVDLNDTLERNLEEMFEDVNNDSIHEGPLMSTQCLEDMLQSSGYDEDLASKNEIIVNEQASSADTSSKSGRKSNRFSRIVKASEVKKNNADETDSQNSDAYFAGITSKRKRNIIKDTQDLIDSAEALISSCEVPDSPRKSKEKAKDEAKSSVPAKSDKGVKKIAKSKSQAGDVSTDKDTVSRTTSGEKRTVQKTKLVKQEDGTFALETRERKVPGKDSCEVDVDHTVGNIASGPGVRAPCPSSSRQDESSVLYVSDDDILTRLPAVRISGTLSNPPSPSASSTSTVRSVRSKRGVAKGSGKDGPTRSKSLRKRNEPSRAINELPSDDNHSSNVNLETLTNNKKSESANNSEDSDSATSYRRFKQIADRMFGTQSHQKKRDEGNSPDSSKVSIVSVKKKGIGSPSPAGSKHNSGLEESGNPVQTNSTRCSDKLEQSNRVTRAKSATGKPETRAAANRKRGLKTTEACAGQTDSKKRKADDPVTEVPASRRSKRATASTARADKHSPSTIEEMEAGTRENSPVIGESSLSRKAAASGTEENVEAAGSSVTRNRRKVNNSQPAKSTMDGNSNRDKRAQKKRKEILAVGAQDKTLKIVLNPIIVDEESREVEMIMTRKPPGDMRDDNLSIREGSNVSILRRASIISRKRANTIADTSSSIESSASDTSDRESVQSDGITLRRSRRGRSAKDAVPPQPASEKSDVFKRPARVKRYSTNSNVVVGSATIDDIRDSSGSDAPLNIRLSRSKTAGVKNTWEVRMNEDTRSKSRTEKNSVSSAMNTSVNSSLRVSTPSRARRSASSMSVSSPSAAKHRILFTGITEDKYSKVVKTLGGCKVDEPDKCTVLVTDKIRRTYKFLCALAKGVPIVSIDWLNNSESEAQFLNWENYILKDPATEAKFGFRLRKSLDRAKEKGLLVGYTIVLTPNIAPPPTEELKDMVISCGGRVLLRPPKIWPEKAMIISRVEDLPNAKKYLAKAPKTVTVQSTEFILTGILRQEVDFDKYRLT</sequence>
<feature type="compositionally biased region" description="Polar residues" evidence="14">
    <location>
        <begin position="1556"/>
        <end position="1570"/>
    </location>
</feature>
<keyword evidence="5" id="KW-1017">Isopeptide bond</keyword>
<feature type="compositionally biased region" description="Low complexity" evidence="14">
    <location>
        <begin position="452"/>
        <end position="463"/>
    </location>
</feature>
<accession>A0A6P3XGZ3</accession>
<evidence type="ECO:0000259" key="16">
    <source>
        <dbReference type="PROSITE" id="PS50172"/>
    </source>
</evidence>
<dbReference type="SUPFAM" id="SSF52113">
    <property type="entry name" value="BRCT domain"/>
    <property type="match status" value="1"/>
</dbReference>
<dbReference type="Gene3D" id="2.60.200.20">
    <property type="match status" value="1"/>
</dbReference>
<feature type="compositionally biased region" description="Polar residues" evidence="14">
    <location>
        <begin position="630"/>
        <end position="651"/>
    </location>
</feature>
<keyword evidence="4" id="KW-0158">Chromosome</keyword>
<keyword evidence="8" id="KW-0832">Ubl conjugation</keyword>